<sequence length="237" mass="25185">MEAPTVTTDSTVVDIIDNATMVQDNQVSGSAMTVTSVDVDVPGARLASGTAPAATVTHEEDVQALRTVSPSTSTNMIVAQSVQMFHGSSNSEFNNGRFNNVGRDNNVRVYHIHGNTTIHCSSTDLANLVNSASSPLILQDTTSSQPEHVKRGDIRAGSTSVTEDNGSGTQTGITTPRRVQRGSSACEDHSGPRTQGKEDQQATPAADEGQNSKSGLTIYIDRVITSIELRFLIAFFF</sequence>
<evidence type="ECO:0000313" key="3">
    <source>
        <dbReference type="Proteomes" id="UP000297245"/>
    </source>
</evidence>
<accession>A0A4S8KQX5</accession>
<feature type="compositionally biased region" description="Polar residues" evidence="1">
    <location>
        <begin position="157"/>
        <end position="174"/>
    </location>
</feature>
<name>A0A4S8KQX5_DENBC</name>
<dbReference type="AlphaFoldDB" id="A0A4S8KQX5"/>
<evidence type="ECO:0000256" key="1">
    <source>
        <dbReference type="SAM" id="MobiDB-lite"/>
    </source>
</evidence>
<proteinExistence type="predicted"/>
<feature type="region of interest" description="Disordered" evidence="1">
    <location>
        <begin position="140"/>
        <end position="212"/>
    </location>
</feature>
<organism evidence="2 3">
    <name type="scientific">Dendrothele bispora (strain CBS 962.96)</name>
    <dbReference type="NCBI Taxonomy" id="1314807"/>
    <lineage>
        <taxon>Eukaryota</taxon>
        <taxon>Fungi</taxon>
        <taxon>Dikarya</taxon>
        <taxon>Basidiomycota</taxon>
        <taxon>Agaricomycotina</taxon>
        <taxon>Agaricomycetes</taxon>
        <taxon>Agaricomycetidae</taxon>
        <taxon>Agaricales</taxon>
        <taxon>Agaricales incertae sedis</taxon>
        <taxon>Dendrothele</taxon>
    </lineage>
</organism>
<evidence type="ECO:0000313" key="2">
    <source>
        <dbReference type="EMBL" id="THU78060.1"/>
    </source>
</evidence>
<dbReference type="Proteomes" id="UP000297245">
    <property type="component" value="Unassembled WGS sequence"/>
</dbReference>
<gene>
    <name evidence="2" type="ORF">K435DRAFT_973691</name>
</gene>
<dbReference type="EMBL" id="ML180270">
    <property type="protein sequence ID" value="THU78060.1"/>
    <property type="molecule type" value="Genomic_DNA"/>
</dbReference>
<keyword evidence="3" id="KW-1185">Reference proteome</keyword>
<reference evidence="2 3" key="1">
    <citation type="journal article" date="2019" name="Nat. Ecol. Evol.">
        <title>Megaphylogeny resolves global patterns of mushroom evolution.</title>
        <authorList>
            <person name="Varga T."/>
            <person name="Krizsan K."/>
            <person name="Foldi C."/>
            <person name="Dima B."/>
            <person name="Sanchez-Garcia M."/>
            <person name="Sanchez-Ramirez S."/>
            <person name="Szollosi G.J."/>
            <person name="Szarkandi J.G."/>
            <person name="Papp V."/>
            <person name="Albert L."/>
            <person name="Andreopoulos W."/>
            <person name="Angelini C."/>
            <person name="Antonin V."/>
            <person name="Barry K.W."/>
            <person name="Bougher N.L."/>
            <person name="Buchanan P."/>
            <person name="Buyck B."/>
            <person name="Bense V."/>
            <person name="Catcheside P."/>
            <person name="Chovatia M."/>
            <person name="Cooper J."/>
            <person name="Damon W."/>
            <person name="Desjardin D."/>
            <person name="Finy P."/>
            <person name="Geml J."/>
            <person name="Haridas S."/>
            <person name="Hughes K."/>
            <person name="Justo A."/>
            <person name="Karasinski D."/>
            <person name="Kautmanova I."/>
            <person name="Kiss B."/>
            <person name="Kocsube S."/>
            <person name="Kotiranta H."/>
            <person name="LaButti K.M."/>
            <person name="Lechner B.E."/>
            <person name="Liimatainen K."/>
            <person name="Lipzen A."/>
            <person name="Lukacs Z."/>
            <person name="Mihaltcheva S."/>
            <person name="Morgado L.N."/>
            <person name="Niskanen T."/>
            <person name="Noordeloos M.E."/>
            <person name="Ohm R.A."/>
            <person name="Ortiz-Santana B."/>
            <person name="Ovrebo C."/>
            <person name="Racz N."/>
            <person name="Riley R."/>
            <person name="Savchenko A."/>
            <person name="Shiryaev A."/>
            <person name="Soop K."/>
            <person name="Spirin V."/>
            <person name="Szebenyi C."/>
            <person name="Tomsovsky M."/>
            <person name="Tulloss R.E."/>
            <person name="Uehling J."/>
            <person name="Grigoriev I.V."/>
            <person name="Vagvolgyi C."/>
            <person name="Papp T."/>
            <person name="Martin F.M."/>
            <person name="Miettinen O."/>
            <person name="Hibbett D.S."/>
            <person name="Nagy L.G."/>
        </authorList>
    </citation>
    <scope>NUCLEOTIDE SEQUENCE [LARGE SCALE GENOMIC DNA]</scope>
    <source>
        <strain evidence="2 3">CBS 962.96</strain>
    </source>
</reference>
<protein>
    <submittedName>
        <fullName evidence="2">Uncharacterized protein</fullName>
    </submittedName>
</protein>
<feature type="compositionally biased region" description="Basic and acidic residues" evidence="1">
    <location>
        <begin position="186"/>
        <end position="200"/>
    </location>
</feature>